<dbReference type="EMBL" id="UPHL01000143">
    <property type="protein sequence ID" value="VAZ86138.1"/>
    <property type="molecule type" value="Genomic_DNA"/>
</dbReference>
<organism evidence="8 11">
    <name type="scientific">Mycobacterium persicum</name>
    <dbReference type="NCBI Taxonomy" id="1487726"/>
    <lineage>
        <taxon>Bacteria</taxon>
        <taxon>Bacillati</taxon>
        <taxon>Actinomycetota</taxon>
        <taxon>Actinomycetes</taxon>
        <taxon>Mycobacteriales</taxon>
        <taxon>Mycobacteriaceae</taxon>
        <taxon>Mycobacterium</taxon>
    </lineage>
</organism>
<proteinExistence type="inferred from homology"/>
<dbReference type="Gene3D" id="3.40.50.150">
    <property type="entry name" value="Vaccinia Virus protein VP39"/>
    <property type="match status" value="1"/>
</dbReference>
<dbReference type="GO" id="GO:0032259">
    <property type="term" value="P:methylation"/>
    <property type="evidence" value="ECO:0007669"/>
    <property type="project" value="UniProtKB-KW"/>
</dbReference>
<gene>
    <name evidence="8" type="ORF">LAUMK42_04981</name>
    <name evidence="9" type="ORF">LAUMK4_05721</name>
</gene>
<evidence type="ECO:0000313" key="8">
    <source>
        <dbReference type="EMBL" id="VAZ86138.1"/>
    </source>
</evidence>
<dbReference type="InterPro" id="IPR011610">
    <property type="entry name" value="SAM_mthyl_Trfase_ML2640-like"/>
</dbReference>
<evidence type="ECO:0000256" key="7">
    <source>
        <dbReference type="SAM" id="Coils"/>
    </source>
</evidence>
<comment type="caution">
    <text evidence="8">The sequence shown here is derived from an EMBL/GenBank/DDBJ whole genome shotgun (WGS) entry which is preliminary data.</text>
</comment>
<sequence length="180" mass="20137">MDQPQVLNYKFKTLAAQGVAPAVDLRAVCVDLRGDWPAMLWGAGFGPSLRTAWLVEGLLVYLPADAQDRLLAQITELSTVGSRLAVETAVTCAEERKEELRQRFNDIAAELGLVKLMHLQDLNYNDPDRAVATDWLNTHGWHATARNSIGELRRLDRWVNGVPIADHKDSFADFVTAERR</sequence>
<keyword evidence="7" id="KW-0175">Coiled coil</keyword>
<dbReference type="Pfam" id="PF04072">
    <property type="entry name" value="LCM"/>
    <property type="match status" value="1"/>
</dbReference>
<dbReference type="InterPro" id="IPR029063">
    <property type="entry name" value="SAM-dependent_MTases_sf"/>
</dbReference>
<keyword evidence="3 6" id="KW-0489">Methyltransferase</keyword>
<evidence type="ECO:0000256" key="2">
    <source>
        <dbReference type="ARBA" id="ARBA00008138"/>
    </source>
</evidence>
<dbReference type="EMBL" id="UPHM01000153">
    <property type="protein sequence ID" value="VBA32327.1"/>
    <property type="molecule type" value="Genomic_DNA"/>
</dbReference>
<dbReference type="Proteomes" id="UP000279331">
    <property type="component" value="Unassembled WGS sequence"/>
</dbReference>
<name>A0AB38UZ40_9MYCO</name>
<dbReference type="PANTHER" id="PTHR43619:SF2">
    <property type="entry name" value="S-ADENOSYL-L-METHIONINE-DEPENDENT METHYLTRANSFERASES SUPERFAMILY PROTEIN"/>
    <property type="match status" value="1"/>
</dbReference>
<protein>
    <recommendedName>
        <fullName evidence="6">S-adenosyl-L-methionine-dependent methyltransferase</fullName>
        <ecNumber evidence="6">2.1.1.-</ecNumber>
    </recommendedName>
</protein>
<evidence type="ECO:0000256" key="5">
    <source>
        <dbReference type="ARBA" id="ARBA00022691"/>
    </source>
</evidence>
<comment type="function">
    <text evidence="1 6">Exhibits S-adenosyl-L-methionine-dependent methyltransferase activity.</text>
</comment>
<evidence type="ECO:0000256" key="4">
    <source>
        <dbReference type="ARBA" id="ARBA00022679"/>
    </source>
</evidence>
<accession>A0AB38UZ40</accession>
<evidence type="ECO:0000256" key="6">
    <source>
        <dbReference type="RuleBase" id="RU362030"/>
    </source>
</evidence>
<keyword evidence="4 8" id="KW-0808">Transferase</keyword>
<dbReference type="SUPFAM" id="SSF53335">
    <property type="entry name" value="S-adenosyl-L-methionine-dependent methyltransferases"/>
    <property type="match status" value="1"/>
</dbReference>
<dbReference type="GO" id="GO:0008168">
    <property type="term" value="F:methyltransferase activity"/>
    <property type="evidence" value="ECO:0007669"/>
    <property type="project" value="UniProtKB-UniRule"/>
</dbReference>
<dbReference type="NCBIfam" id="TIGR00027">
    <property type="entry name" value="mthyl_TIGR00027"/>
    <property type="match status" value="1"/>
</dbReference>
<dbReference type="Proteomes" id="UP000271464">
    <property type="component" value="Unassembled WGS sequence"/>
</dbReference>
<evidence type="ECO:0000256" key="1">
    <source>
        <dbReference type="ARBA" id="ARBA00003907"/>
    </source>
</evidence>
<keyword evidence="10" id="KW-1185">Reference proteome</keyword>
<comment type="similarity">
    <text evidence="2 6">Belongs to the UPF0677 family.</text>
</comment>
<keyword evidence="5 6" id="KW-0949">S-adenosyl-L-methionine</keyword>
<feature type="coiled-coil region" evidence="7">
    <location>
        <begin position="83"/>
        <end position="110"/>
    </location>
</feature>
<evidence type="ECO:0000313" key="9">
    <source>
        <dbReference type="EMBL" id="VBA32327.1"/>
    </source>
</evidence>
<evidence type="ECO:0000313" key="10">
    <source>
        <dbReference type="Proteomes" id="UP000271464"/>
    </source>
</evidence>
<dbReference type="EC" id="2.1.1.-" evidence="6"/>
<dbReference type="AlphaFoldDB" id="A0AB38UZ40"/>
<dbReference type="InterPro" id="IPR007213">
    <property type="entry name" value="Ppm1/Ppm2/Tcmp"/>
</dbReference>
<reference evidence="10 11" key="1">
    <citation type="submission" date="2018-09" db="EMBL/GenBank/DDBJ databases">
        <authorList>
            <person name="Tagini F."/>
        </authorList>
    </citation>
    <scope>NUCLEOTIDE SEQUENCE [LARGE SCALE GENOMIC DNA]</scope>
    <source>
        <strain evidence="9 10">MK4</strain>
        <strain evidence="8 11">MK42</strain>
    </source>
</reference>
<evidence type="ECO:0000256" key="3">
    <source>
        <dbReference type="ARBA" id="ARBA00022603"/>
    </source>
</evidence>
<evidence type="ECO:0000313" key="11">
    <source>
        <dbReference type="Proteomes" id="UP000279331"/>
    </source>
</evidence>
<dbReference type="PANTHER" id="PTHR43619">
    <property type="entry name" value="S-ADENOSYL-L-METHIONINE-DEPENDENT METHYLTRANSFERASE YKTD-RELATED"/>
    <property type="match status" value="1"/>
</dbReference>